<gene>
    <name evidence="2" type="ORF">SAMN02927903_01683</name>
</gene>
<evidence type="ECO:0000313" key="3">
    <source>
        <dbReference type="Proteomes" id="UP000199354"/>
    </source>
</evidence>
<reference evidence="2 3" key="1">
    <citation type="submission" date="2016-10" db="EMBL/GenBank/DDBJ databases">
        <authorList>
            <person name="de Groot N.N."/>
        </authorList>
    </citation>
    <scope>NUCLEOTIDE SEQUENCE [LARGE SCALE GENOMIC DNA]</scope>
    <source>
        <strain evidence="2 3">CGMCC 1.7031</strain>
    </source>
</reference>
<dbReference type="AlphaFoldDB" id="A0A1G5GY58"/>
<feature type="chain" id="PRO_5011448888" description="DKNYY family protein" evidence="1">
    <location>
        <begin position="25"/>
        <end position="268"/>
    </location>
</feature>
<evidence type="ECO:0000313" key="2">
    <source>
        <dbReference type="EMBL" id="SCY56525.1"/>
    </source>
</evidence>
<organism evidence="2 3">
    <name type="scientific">Flavobacterium caeni</name>
    <dbReference type="NCBI Taxonomy" id="490189"/>
    <lineage>
        <taxon>Bacteria</taxon>
        <taxon>Pseudomonadati</taxon>
        <taxon>Bacteroidota</taxon>
        <taxon>Flavobacteriia</taxon>
        <taxon>Flavobacteriales</taxon>
        <taxon>Flavobacteriaceae</taxon>
        <taxon>Flavobacterium</taxon>
    </lineage>
</organism>
<accession>A0A1G5GY58</accession>
<evidence type="ECO:0000256" key="1">
    <source>
        <dbReference type="SAM" id="SignalP"/>
    </source>
</evidence>
<dbReference type="STRING" id="490189.SAMN02927903_01683"/>
<dbReference type="RefSeq" id="WP_091141852.1">
    <property type="nucleotide sequence ID" value="NZ_FMVF01000007.1"/>
</dbReference>
<dbReference type="EMBL" id="FMVF01000007">
    <property type="protein sequence ID" value="SCY56525.1"/>
    <property type="molecule type" value="Genomic_DNA"/>
</dbReference>
<protein>
    <recommendedName>
        <fullName evidence="4">DKNYY family protein</fullName>
    </recommendedName>
</protein>
<dbReference type="Proteomes" id="UP000199354">
    <property type="component" value="Unassembled WGS sequence"/>
</dbReference>
<name>A0A1G5GY58_9FLAO</name>
<evidence type="ECO:0008006" key="4">
    <source>
        <dbReference type="Google" id="ProtNLM"/>
    </source>
</evidence>
<sequence length="268" mass="31098">MKKTVLFVSLLAVLFGACSESDTANPNPANEQPLVRKISYTKFNTGGGIDVQAHQDFFYVNRVLSHTIDYRADSAEFFRTDYTFENEKLLTIKTTQSDHPEAGGLSTLIYEGDNLQRMESVAYAMPWYTRTDFEYQGDNLIQNLYGAPKGQTEPMELLNRRIKQFDNGNIVTTNFEQFAFPPLSFTDHYSYDNSNNPFKNMNRYFRMTINVSNIHPLSNNNYVTEADDSGVIWYDFEVICNQQQYPVSIKRYLHQDHRLVEQTDIEYL</sequence>
<keyword evidence="3" id="KW-1185">Reference proteome</keyword>
<dbReference type="OrthoDB" id="1273664at2"/>
<proteinExistence type="predicted"/>
<feature type="signal peptide" evidence="1">
    <location>
        <begin position="1"/>
        <end position="24"/>
    </location>
</feature>
<dbReference type="PROSITE" id="PS51257">
    <property type="entry name" value="PROKAR_LIPOPROTEIN"/>
    <property type="match status" value="1"/>
</dbReference>
<keyword evidence="1" id="KW-0732">Signal</keyword>